<keyword evidence="2" id="KW-1185">Reference proteome</keyword>
<evidence type="ECO:0000313" key="1">
    <source>
        <dbReference type="EMBL" id="KAJ9094830.1"/>
    </source>
</evidence>
<reference evidence="1" key="1">
    <citation type="submission" date="2023-04" db="EMBL/GenBank/DDBJ databases">
        <title>Draft Genome sequencing of Naganishia species isolated from polar environments using Oxford Nanopore Technology.</title>
        <authorList>
            <person name="Leo P."/>
            <person name="Venkateswaran K."/>
        </authorList>
    </citation>
    <scope>NUCLEOTIDE SEQUENCE</scope>
    <source>
        <strain evidence="1">MNA-CCFEE 5262</strain>
    </source>
</reference>
<proteinExistence type="predicted"/>
<name>A0ACC2V7G4_9TREE</name>
<comment type="caution">
    <text evidence="1">The sequence shown here is derived from an EMBL/GenBank/DDBJ whole genome shotgun (WGS) entry which is preliminary data.</text>
</comment>
<organism evidence="1 2">
    <name type="scientific">Naganishia adeliensis</name>
    <dbReference type="NCBI Taxonomy" id="92952"/>
    <lineage>
        <taxon>Eukaryota</taxon>
        <taxon>Fungi</taxon>
        <taxon>Dikarya</taxon>
        <taxon>Basidiomycota</taxon>
        <taxon>Agaricomycotina</taxon>
        <taxon>Tremellomycetes</taxon>
        <taxon>Filobasidiales</taxon>
        <taxon>Filobasidiaceae</taxon>
        <taxon>Naganishia</taxon>
    </lineage>
</organism>
<dbReference type="Proteomes" id="UP001230649">
    <property type="component" value="Unassembled WGS sequence"/>
</dbReference>
<gene>
    <name evidence="1" type="ORF">QFC20_006808</name>
</gene>
<dbReference type="EMBL" id="JASBWS010000133">
    <property type="protein sequence ID" value="KAJ9094830.1"/>
    <property type="molecule type" value="Genomic_DNA"/>
</dbReference>
<sequence length="319" mass="35093">MLRTFSILAGAAVLATQVSAIACPAEAIHSCTDKATEVDSCCVSRPGGLFVFRQRFEPDEGDEGRWGIDGLDVLNCDGSPLPRIPPSGPRSYDHERIASFCARSATIGPEYESYESEWAASEVGESVEEIWDRSWRVSGRQISTLEPKCFDAYEAGQEITPSEDTTYSLAELVQSLSVNDFTPYITCVNETLSTIHWPLNAVGPFQDAKFSPADFDGSTLSNCPPMGIVYPSAEQIIKPSSHTWDPLAKPTMRPLSQAARDSAASQEAAPGADAGDFVAHEKEVVQKKLGLFKQKDQKLQVQREREFEEDAIRHKRDEL</sequence>
<accession>A0ACC2V7G4</accession>
<evidence type="ECO:0000313" key="2">
    <source>
        <dbReference type="Proteomes" id="UP001230649"/>
    </source>
</evidence>
<protein>
    <submittedName>
        <fullName evidence="1">Uncharacterized protein</fullName>
    </submittedName>
</protein>